<reference evidence="2" key="1">
    <citation type="submission" date="2021-01" db="EMBL/GenBank/DDBJ databases">
        <authorList>
            <person name="Corre E."/>
            <person name="Pelletier E."/>
            <person name="Niang G."/>
            <person name="Scheremetjew M."/>
            <person name="Finn R."/>
            <person name="Kale V."/>
            <person name="Holt S."/>
            <person name="Cochrane G."/>
            <person name="Meng A."/>
            <person name="Brown T."/>
            <person name="Cohen L."/>
        </authorList>
    </citation>
    <scope>NUCLEOTIDE SEQUENCE</scope>
    <source>
        <strain evidence="2">CCMP2877</strain>
    </source>
</reference>
<dbReference type="Gene3D" id="1.25.40.20">
    <property type="entry name" value="Ankyrin repeat-containing domain"/>
    <property type="match status" value="1"/>
</dbReference>
<dbReference type="SUPFAM" id="SSF48403">
    <property type="entry name" value="Ankyrin repeat"/>
    <property type="match status" value="1"/>
</dbReference>
<evidence type="ECO:0000256" key="1">
    <source>
        <dbReference type="PROSITE-ProRule" id="PRU00023"/>
    </source>
</evidence>
<protein>
    <submittedName>
        <fullName evidence="2">Uncharacterized protein</fullName>
    </submittedName>
</protein>
<proteinExistence type="predicted"/>
<dbReference type="PROSITE" id="PS50088">
    <property type="entry name" value="ANK_REPEAT"/>
    <property type="match status" value="1"/>
</dbReference>
<dbReference type="InterPro" id="IPR036770">
    <property type="entry name" value="Ankyrin_rpt-contain_sf"/>
</dbReference>
<evidence type="ECO:0000313" key="2">
    <source>
        <dbReference type="EMBL" id="CAD9264502.1"/>
    </source>
</evidence>
<dbReference type="SMART" id="SM00248">
    <property type="entry name" value="ANK"/>
    <property type="match status" value="2"/>
</dbReference>
<feature type="repeat" description="ANK" evidence="1">
    <location>
        <begin position="139"/>
        <end position="171"/>
    </location>
</feature>
<accession>A0A7S1UDL0</accession>
<keyword evidence="1" id="KW-0040">ANK repeat</keyword>
<dbReference type="EMBL" id="HBGJ01036207">
    <property type="protein sequence ID" value="CAD9264502.1"/>
    <property type="molecule type" value="Transcribed_RNA"/>
</dbReference>
<dbReference type="Pfam" id="PF13637">
    <property type="entry name" value="Ank_4"/>
    <property type="match status" value="1"/>
</dbReference>
<gene>
    <name evidence="2" type="ORF">PPAR1163_LOCUS22888</name>
</gene>
<dbReference type="InterPro" id="IPR002110">
    <property type="entry name" value="Ankyrin_rpt"/>
</dbReference>
<sequence length="284" mass="31966">MHSLSGAPRTPLEPKMLWFLELPDAPLALVFAFLPVPEVGELLLTHKASLGRLGPERTELWKMLFEAHGLRPPSKRARRANSNLRRAFFDVFRAQYPSDFVLLHRLEKCFRGGDSPKQLAALLPPPEFLKVNRQFDLMGGATIVGLAARWRRTRCVQYLVARGSDVNIADDQGFTVLGNAAWGGNLRLVRWLLRNVPDLDLDQQGCTHKTSSCGGKGPHKPEVWAYRKQFFEVAAAITEERRRRERRRAPLALAARSPCRCPSARRRAGRRAGRGCRCPRSAAT</sequence>
<organism evidence="2">
    <name type="scientific">Phaeomonas parva</name>
    <dbReference type="NCBI Taxonomy" id="124430"/>
    <lineage>
        <taxon>Eukaryota</taxon>
        <taxon>Sar</taxon>
        <taxon>Stramenopiles</taxon>
        <taxon>Ochrophyta</taxon>
        <taxon>Pinguiophyceae</taxon>
        <taxon>Pinguiochrysidales</taxon>
        <taxon>Pinguiochrysidaceae</taxon>
        <taxon>Phaeomonas</taxon>
    </lineage>
</organism>
<name>A0A7S1UDL0_9STRA</name>
<dbReference type="AlphaFoldDB" id="A0A7S1UDL0"/>